<name>A0A852W1G5_PSEA5</name>
<evidence type="ECO:0000256" key="1">
    <source>
        <dbReference type="ARBA" id="ARBA00022598"/>
    </source>
</evidence>
<dbReference type="PANTHER" id="PTHR43585:SF2">
    <property type="entry name" value="ATP-GRASP ENZYME FSQD"/>
    <property type="match status" value="1"/>
</dbReference>
<protein>
    <submittedName>
        <fullName evidence="6">Biotin carboxylase</fullName>
    </submittedName>
</protein>
<evidence type="ECO:0000313" key="6">
    <source>
        <dbReference type="EMBL" id="NYG00255.1"/>
    </source>
</evidence>
<dbReference type="PROSITE" id="PS50975">
    <property type="entry name" value="ATP_GRASP"/>
    <property type="match status" value="1"/>
</dbReference>
<dbReference type="Gene3D" id="3.30.470.20">
    <property type="entry name" value="ATP-grasp fold, B domain"/>
    <property type="match status" value="1"/>
</dbReference>
<reference evidence="6 7" key="1">
    <citation type="submission" date="2020-07" db="EMBL/GenBank/DDBJ databases">
        <title>Sequencing the genomes of 1000 actinobacteria strains.</title>
        <authorList>
            <person name="Klenk H.-P."/>
        </authorList>
    </citation>
    <scope>NUCLEOTIDE SEQUENCE [LARGE SCALE GENOMIC DNA]</scope>
    <source>
        <strain evidence="6 7">DSM 44749</strain>
    </source>
</reference>
<dbReference type="InterPro" id="IPR052032">
    <property type="entry name" value="ATP-dep_AA_Ligase"/>
</dbReference>
<dbReference type="SUPFAM" id="SSF56059">
    <property type="entry name" value="Glutathione synthetase ATP-binding domain-like"/>
    <property type="match status" value="1"/>
</dbReference>
<dbReference type="InterPro" id="IPR011761">
    <property type="entry name" value="ATP-grasp"/>
</dbReference>
<evidence type="ECO:0000259" key="5">
    <source>
        <dbReference type="PROSITE" id="PS50975"/>
    </source>
</evidence>
<dbReference type="GO" id="GO:0016874">
    <property type="term" value="F:ligase activity"/>
    <property type="evidence" value="ECO:0007669"/>
    <property type="project" value="UniProtKB-KW"/>
</dbReference>
<feature type="domain" description="ATP-grasp" evidence="5">
    <location>
        <begin position="101"/>
        <end position="316"/>
    </location>
</feature>
<gene>
    <name evidence="6" type="ORF">HDA37_000540</name>
</gene>
<dbReference type="GeneID" id="98050362"/>
<proteinExistence type="predicted"/>
<dbReference type="Pfam" id="PF13535">
    <property type="entry name" value="ATP-grasp_4"/>
    <property type="match status" value="1"/>
</dbReference>
<dbReference type="GO" id="GO:0005524">
    <property type="term" value="F:ATP binding"/>
    <property type="evidence" value="ECO:0007669"/>
    <property type="project" value="UniProtKB-UniRule"/>
</dbReference>
<dbReference type="EMBL" id="JACCCZ010000001">
    <property type="protein sequence ID" value="NYG00255.1"/>
    <property type="molecule type" value="Genomic_DNA"/>
</dbReference>
<keyword evidence="1" id="KW-0436">Ligase</keyword>
<evidence type="ECO:0000256" key="2">
    <source>
        <dbReference type="ARBA" id="ARBA00022741"/>
    </source>
</evidence>
<accession>A0A852W1G5</accession>
<dbReference type="PANTHER" id="PTHR43585">
    <property type="entry name" value="FUMIPYRROLE BIOSYNTHESIS PROTEIN C"/>
    <property type="match status" value="1"/>
</dbReference>
<dbReference type="GO" id="GO:0046872">
    <property type="term" value="F:metal ion binding"/>
    <property type="evidence" value="ECO:0007669"/>
    <property type="project" value="InterPro"/>
</dbReference>
<keyword evidence="7" id="KW-1185">Reference proteome</keyword>
<comment type="caution">
    <text evidence="6">The sequence shown here is derived from an EMBL/GenBank/DDBJ whole genome shotgun (WGS) entry which is preliminary data.</text>
</comment>
<dbReference type="AlphaFoldDB" id="A0A852W1G5"/>
<evidence type="ECO:0000256" key="3">
    <source>
        <dbReference type="ARBA" id="ARBA00022840"/>
    </source>
</evidence>
<keyword evidence="2 4" id="KW-0547">Nucleotide-binding</keyword>
<keyword evidence="3 4" id="KW-0067">ATP-binding</keyword>
<dbReference type="RefSeq" id="WP_307798963.1">
    <property type="nucleotide sequence ID" value="NZ_BAAAJZ010000011.1"/>
</dbReference>
<evidence type="ECO:0000313" key="7">
    <source>
        <dbReference type="Proteomes" id="UP000549695"/>
    </source>
</evidence>
<evidence type="ECO:0000256" key="4">
    <source>
        <dbReference type="PROSITE-ProRule" id="PRU00409"/>
    </source>
</evidence>
<dbReference type="Proteomes" id="UP000549695">
    <property type="component" value="Unassembled WGS sequence"/>
</dbReference>
<sequence length="419" mass="46736">MFVLGLDDHNRDVLEQLPDADQYRFLPLLTIEELQERAEIPVLDLLRKAEAQLDASDGQVDAVIGFWDFPVSTMVPLLCRYAGTPGPSLEAVVKCEHKYWSRLEQQKVIDEYPAFALIDPDTDDDPPEGLSFPMWVKPVKSFSSDLAFGVHDVEQYRAAIARISGGIGRVGEPFEKVMDQLDLPAEVAAMGGRACVVEEAATGQQVTLEGYVQNGKPHVYGVVDTVNRSDVPSQDRFQYPSSLPTHTAERMSEIAQRVVRQVGLDQTTFNVEFFWDPDTDRVRVLEVNPRHSQSHAELFADVDGVANHRVMLRLALGRDPELPRREGRHAVAAKCFLRRLSDGVATRVPTRAEVTAAERDVPGVTVDVIVREGDRLSELPDQDSYSYKIANIYVGGADQGELADRFDRCAALLPFEFED</sequence>
<organism evidence="6 7">
    <name type="scientific">Pseudonocardia alni</name>
    <name type="common">Amycolata alni</name>
    <dbReference type="NCBI Taxonomy" id="33907"/>
    <lineage>
        <taxon>Bacteria</taxon>
        <taxon>Bacillati</taxon>
        <taxon>Actinomycetota</taxon>
        <taxon>Actinomycetes</taxon>
        <taxon>Pseudonocardiales</taxon>
        <taxon>Pseudonocardiaceae</taxon>
        <taxon>Pseudonocardia</taxon>
    </lineage>
</organism>